<accession>A0A841BU45</accession>
<feature type="compositionally biased region" description="Basic and acidic residues" evidence="1">
    <location>
        <begin position="50"/>
        <end position="70"/>
    </location>
</feature>
<dbReference type="AlphaFoldDB" id="A0A841BU45"/>
<gene>
    <name evidence="2" type="ORF">F4553_005103</name>
</gene>
<organism evidence="2 3">
    <name type="scientific">Allocatelliglobosispora scoriae</name>
    <dbReference type="NCBI Taxonomy" id="643052"/>
    <lineage>
        <taxon>Bacteria</taxon>
        <taxon>Bacillati</taxon>
        <taxon>Actinomycetota</taxon>
        <taxon>Actinomycetes</taxon>
        <taxon>Micromonosporales</taxon>
        <taxon>Micromonosporaceae</taxon>
        <taxon>Allocatelliglobosispora</taxon>
    </lineage>
</organism>
<sequence>MSALLTLQRADADALERLGITATTPVVGEPTAAKFDNRPTWDNKTGGGGFDKRPSWDNWDNRNFDKSTKK</sequence>
<reference evidence="2 3" key="1">
    <citation type="submission" date="2020-08" db="EMBL/GenBank/DDBJ databases">
        <title>Sequencing the genomes of 1000 actinobacteria strains.</title>
        <authorList>
            <person name="Klenk H.-P."/>
        </authorList>
    </citation>
    <scope>NUCLEOTIDE SEQUENCE [LARGE SCALE GENOMIC DNA]</scope>
    <source>
        <strain evidence="2 3">DSM 45362</strain>
    </source>
</reference>
<evidence type="ECO:0000256" key="1">
    <source>
        <dbReference type="SAM" id="MobiDB-lite"/>
    </source>
</evidence>
<evidence type="ECO:0000313" key="3">
    <source>
        <dbReference type="Proteomes" id="UP000587527"/>
    </source>
</evidence>
<protein>
    <submittedName>
        <fullName evidence="2">Uncharacterized protein</fullName>
    </submittedName>
</protein>
<dbReference type="Proteomes" id="UP000587527">
    <property type="component" value="Unassembled WGS sequence"/>
</dbReference>
<dbReference type="RefSeq" id="WP_184839966.1">
    <property type="nucleotide sequence ID" value="NZ_JACHMN010000002.1"/>
</dbReference>
<keyword evidence="3" id="KW-1185">Reference proteome</keyword>
<proteinExistence type="predicted"/>
<feature type="region of interest" description="Disordered" evidence="1">
    <location>
        <begin position="30"/>
        <end position="70"/>
    </location>
</feature>
<dbReference type="NCBIfam" id="NF041721">
    <property type="entry name" value="phane_AmcA_1"/>
    <property type="match status" value="1"/>
</dbReference>
<evidence type="ECO:0000313" key="2">
    <source>
        <dbReference type="EMBL" id="MBB5871724.1"/>
    </source>
</evidence>
<comment type="caution">
    <text evidence="2">The sequence shown here is derived from an EMBL/GenBank/DDBJ whole genome shotgun (WGS) entry which is preliminary data.</text>
</comment>
<dbReference type="EMBL" id="JACHMN010000002">
    <property type="protein sequence ID" value="MBB5871724.1"/>
    <property type="molecule type" value="Genomic_DNA"/>
</dbReference>
<name>A0A841BU45_9ACTN</name>